<dbReference type="Proteomes" id="UP001595721">
    <property type="component" value="Unassembled WGS sequence"/>
</dbReference>
<dbReference type="CDD" id="cd01516">
    <property type="entry name" value="FBPase_glpX"/>
    <property type="match status" value="1"/>
</dbReference>
<dbReference type="GO" id="GO:0042132">
    <property type="term" value="F:fructose 1,6-bisphosphate 1-phosphatase activity"/>
    <property type="evidence" value="ECO:0007669"/>
    <property type="project" value="UniProtKB-EC"/>
</dbReference>
<evidence type="ECO:0000313" key="9">
    <source>
        <dbReference type="Proteomes" id="UP001595721"/>
    </source>
</evidence>
<name>A0ABV7R7S0_9RHOB</name>
<evidence type="ECO:0000256" key="7">
    <source>
        <dbReference type="PIRNR" id="PIRNR004532"/>
    </source>
</evidence>
<dbReference type="PIRSF" id="PIRSF004532">
    <property type="entry name" value="GlpX"/>
    <property type="match status" value="1"/>
</dbReference>
<reference evidence="9" key="1">
    <citation type="journal article" date="2019" name="Int. J. Syst. Evol. Microbiol.">
        <title>The Global Catalogue of Microorganisms (GCM) 10K type strain sequencing project: providing services to taxonomists for standard genome sequencing and annotation.</title>
        <authorList>
            <consortium name="The Broad Institute Genomics Platform"/>
            <consortium name="The Broad Institute Genome Sequencing Center for Infectious Disease"/>
            <person name="Wu L."/>
            <person name="Ma J."/>
        </authorList>
    </citation>
    <scope>NUCLEOTIDE SEQUENCE [LARGE SCALE GENOMIC DNA]</scope>
    <source>
        <strain evidence="9">KCTC 42899</strain>
    </source>
</reference>
<comment type="caution">
    <text evidence="8">The sequence shown here is derived from an EMBL/GenBank/DDBJ whole genome shotgun (WGS) entry which is preliminary data.</text>
</comment>
<dbReference type="Gene3D" id="3.40.190.90">
    <property type="match status" value="1"/>
</dbReference>
<keyword evidence="9" id="KW-1185">Reference proteome</keyword>
<keyword evidence="6 7" id="KW-0119">Carbohydrate metabolism</keyword>
<dbReference type="SUPFAM" id="SSF56655">
    <property type="entry name" value="Carbohydrate phosphatase"/>
    <property type="match status" value="1"/>
</dbReference>
<evidence type="ECO:0000256" key="2">
    <source>
        <dbReference type="ARBA" id="ARBA00008989"/>
    </source>
</evidence>
<evidence type="ECO:0000313" key="8">
    <source>
        <dbReference type="EMBL" id="MFC3529326.1"/>
    </source>
</evidence>
<keyword evidence="3" id="KW-0479">Metal-binding</keyword>
<dbReference type="PANTHER" id="PTHR30447">
    <property type="entry name" value="FRUCTOSE-1,6-BISPHOSPHATASE CLASS 2"/>
    <property type="match status" value="1"/>
</dbReference>
<keyword evidence="5" id="KW-0464">Manganese</keyword>
<dbReference type="Pfam" id="PF03320">
    <property type="entry name" value="FBPase_glpX"/>
    <property type="match status" value="1"/>
</dbReference>
<dbReference type="RefSeq" id="WP_377745231.1">
    <property type="nucleotide sequence ID" value="NZ_JBHRXJ010000010.1"/>
</dbReference>
<evidence type="ECO:0000256" key="4">
    <source>
        <dbReference type="ARBA" id="ARBA00022801"/>
    </source>
</evidence>
<comment type="similarity">
    <text evidence="2 7">Belongs to the FBPase class 2 family.</text>
</comment>
<dbReference type="NCBIfam" id="TIGR00330">
    <property type="entry name" value="glpX"/>
    <property type="match status" value="1"/>
</dbReference>
<dbReference type="PANTHER" id="PTHR30447:SF0">
    <property type="entry name" value="FRUCTOSE-1,6-BISPHOSPHATASE 1 CLASS 2-RELATED"/>
    <property type="match status" value="1"/>
</dbReference>
<evidence type="ECO:0000256" key="1">
    <source>
        <dbReference type="ARBA" id="ARBA00001273"/>
    </source>
</evidence>
<proteinExistence type="inferred from homology"/>
<dbReference type="EMBL" id="JBHRXJ010000010">
    <property type="protein sequence ID" value="MFC3529326.1"/>
    <property type="molecule type" value="Genomic_DNA"/>
</dbReference>
<evidence type="ECO:0000256" key="3">
    <source>
        <dbReference type="ARBA" id="ARBA00022723"/>
    </source>
</evidence>
<evidence type="ECO:0000256" key="6">
    <source>
        <dbReference type="ARBA" id="ARBA00023277"/>
    </source>
</evidence>
<dbReference type="Gene3D" id="3.30.540.10">
    <property type="entry name" value="Fructose-1,6-Bisphosphatase, subunit A, domain 1"/>
    <property type="match status" value="1"/>
</dbReference>
<evidence type="ECO:0000256" key="5">
    <source>
        <dbReference type="ARBA" id="ARBA00023211"/>
    </source>
</evidence>
<protein>
    <recommendedName>
        <fullName evidence="7">Fructose-1,6-bisphosphatase</fullName>
    </recommendedName>
</protein>
<comment type="catalytic activity">
    <reaction evidence="1">
        <text>beta-D-fructose 1,6-bisphosphate + H2O = beta-D-fructose 6-phosphate + phosphate</text>
        <dbReference type="Rhea" id="RHEA:11064"/>
        <dbReference type="ChEBI" id="CHEBI:15377"/>
        <dbReference type="ChEBI" id="CHEBI:32966"/>
        <dbReference type="ChEBI" id="CHEBI:43474"/>
        <dbReference type="ChEBI" id="CHEBI:57634"/>
        <dbReference type="EC" id="3.1.3.11"/>
    </reaction>
</comment>
<sequence length="321" mass="34289">MSTPKDFNDRMLSLGLARVSEAAAHASARLIGRGDEKAADQAAVNAMREQLNLLDIKGVVVIGEGERDEAPMLYIGEEVGSGDGPEVDIALDPLEGTTLTAKDMPNALTVIAMAPRGTLLHAPDVYMDKLAIGPGYPKDVVSLEMSPSERVRALAVARGCTEGDITVCVLERPRHEDLVAEIRATGAAIRLITDGDVAGVIHCAEAEMTGIDMYMGSGGAPEGVLAASALKCMGGQMWGRLLFRNDDEKARAKKAGITDLDRIYSRDELVTADVIFAATGVTNGSIVAGVKREPHYLQTETILMRSKTGSVRRMIYRNPIK</sequence>
<organism evidence="8 9">
    <name type="scientific">Paracoccus mangrovi</name>
    <dbReference type="NCBI Taxonomy" id="1715645"/>
    <lineage>
        <taxon>Bacteria</taxon>
        <taxon>Pseudomonadati</taxon>
        <taxon>Pseudomonadota</taxon>
        <taxon>Alphaproteobacteria</taxon>
        <taxon>Rhodobacterales</taxon>
        <taxon>Paracoccaceae</taxon>
        <taxon>Paracoccus</taxon>
    </lineage>
</organism>
<dbReference type="InterPro" id="IPR004464">
    <property type="entry name" value="FBPase_class-2/SBPase"/>
</dbReference>
<accession>A0ABV7R7S0</accession>
<gene>
    <name evidence="8" type="primary">glpX</name>
    <name evidence="8" type="ORF">ACFOMH_14190</name>
</gene>
<keyword evidence="4 8" id="KW-0378">Hydrolase</keyword>